<keyword evidence="1" id="KW-1015">Disulfide bond</keyword>
<dbReference type="InterPro" id="IPR051218">
    <property type="entry name" value="Sec_MonoDiacylglyc_Lipase"/>
</dbReference>
<organism evidence="7 8">
    <name type="scientific">Ephemerocybe angulata</name>
    <dbReference type="NCBI Taxonomy" id="980116"/>
    <lineage>
        <taxon>Eukaryota</taxon>
        <taxon>Fungi</taxon>
        <taxon>Dikarya</taxon>
        <taxon>Basidiomycota</taxon>
        <taxon>Agaricomycotina</taxon>
        <taxon>Agaricomycetes</taxon>
        <taxon>Agaricomycetidae</taxon>
        <taxon>Agaricales</taxon>
        <taxon>Agaricineae</taxon>
        <taxon>Psathyrellaceae</taxon>
        <taxon>Ephemerocybe</taxon>
    </lineage>
</organism>
<keyword evidence="8" id="KW-1185">Reference proteome</keyword>
<evidence type="ECO:0000259" key="6">
    <source>
        <dbReference type="Pfam" id="PF01764"/>
    </source>
</evidence>
<feature type="chain" id="PRO_5034873896" evidence="5">
    <location>
        <begin position="31"/>
        <end position="309"/>
    </location>
</feature>
<accession>A0A8H6M3T3</accession>
<dbReference type="Proteomes" id="UP000521943">
    <property type="component" value="Unassembled WGS sequence"/>
</dbReference>
<dbReference type="SUPFAM" id="SSF53474">
    <property type="entry name" value="alpha/beta-Hydrolases"/>
    <property type="match status" value="1"/>
</dbReference>
<dbReference type="Gene3D" id="3.40.50.1820">
    <property type="entry name" value="alpha/beta hydrolase"/>
    <property type="match status" value="1"/>
</dbReference>
<evidence type="ECO:0000313" key="8">
    <source>
        <dbReference type="Proteomes" id="UP000521943"/>
    </source>
</evidence>
<keyword evidence="5" id="KW-0732">Signal</keyword>
<dbReference type="GO" id="GO:0006629">
    <property type="term" value="P:lipid metabolic process"/>
    <property type="evidence" value="ECO:0007669"/>
    <property type="project" value="InterPro"/>
</dbReference>
<dbReference type="InterPro" id="IPR029058">
    <property type="entry name" value="AB_hydrolase_fold"/>
</dbReference>
<proteinExistence type="inferred from homology"/>
<dbReference type="InterPro" id="IPR002921">
    <property type="entry name" value="Fungal_lipase-type"/>
</dbReference>
<evidence type="ECO:0000313" key="7">
    <source>
        <dbReference type="EMBL" id="KAF6753545.1"/>
    </source>
</evidence>
<protein>
    <submittedName>
        <fullName evidence="7">Lipase</fullName>
    </submittedName>
</protein>
<dbReference type="AlphaFoldDB" id="A0A8H6M3T3"/>
<dbReference type="OrthoDB" id="426718at2759"/>
<reference evidence="7 8" key="1">
    <citation type="submission" date="2020-07" db="EMBL/GenBank/DDBJ databases">
        <title>Comparative genomics of pyrophilous fungi reveals a link between fire events and developmental genes.</title>
        <authorList>
            <consortium name="DOE Joint Genome Institute"/>
            <person name="Steindorff A.S."/>
            <person name="Carver A."/>
            <person name="Calhoun S."/>
            <person name="Stillman K."/>
            <person name="Liu H."/>
            <person name="Lipzen A."/>
            <person name="Pangilinan J."/>
            <person name="Labutti K."/>
            <person name="Bruns T.D."/>
            <person name="Grigoriev I.V."/>
        </authorList>
    </citation>
    <scope>NUCLEOTIDE SEQUENCE [LARGE SCALE GENOMIC DNA]</scope>
    <source>
        <strain evidence="7 8">CBS 144469</strain>
    </source>
</reference>
<comment type="catalytic activity">
    <reaction evidence="3">
        <text>a diacylglycerol + H2O = a monoacylglycerol + a fatty acid + H(+)</text>
        <dbReference type="Rhea" id="RHEA:32731"/>
        <dbReference type="ChEBI" id="CHEBI:15377"/>
        <dbReference type="ChEBI" id="CHEBI:15378"/>
        <dbReference type="ChEBI" id="CHEBI:17408"/>
        <dbReference type="ChEBI" id="CHEBI:18035"/>
        <dbReference type="ChEBI" id="CHEBI:28868"/>
    </reaction>
</comment>
<evidence type="ECO:0000256" key="4">
    <source>
        <dbReference type="ARBA" id="ARBA00048461"/>
    </source>
</evidence>
<gene>
    <name evidence="7" type="ORF">DFP72DRAFT_408936</name>
</gene>
<dbReference type="PANTHER" id="PTHR45856:SF25">
    <property type="entry name" value="FUNGAL LIPASE-LIKE DOMAIN-CONTAINING PROTEIN"/>
    <property type="match status" value="1"/>
</dbReference>
<evidence type="ECO:0000256" key="3">
    <source>
        <dbReference type="ARBA" id="ARBA00047591"/>
    </source>
</evidence>
<evidence type="ECO:0000256" key="1">
    <source>
        <dbReference type="ARBA" id="ARBA00023157"/>
    </source>
</evidence>
<sequence>MATSFYFFSVTWATFFSFLFHLLALPRAHGTPLRHRRQADFATLSTSEISAFRPFSFYASAAYCQPAQLSAWNCGKNCLANPTFKPVATGGDGNDIQFWFVGIDPTLKTVVVGHQGTDPTKIMSVLTDIDFIPEELDPTLFPGLPNGIKVHNGFADAHKETATDVLAAVRTALTQSGLNTVTVVGHSLGGALALLNGVYLPLNLPQVTFKTITYGMPRVGNKAFADYVNKNVPIDRVINQEDIVPTLPGRFLGFRHSIGEKHIQDDLSWVACSGGDNTDKRCSTGDVKNVLEGSVKEHSGPYDTVIMGC</sequence>
<evidence type="ECO:0000256" key="2">
    <source>
        <dbReference type="ARBA" id="ARBA00043996"/>
    </source>
</evidence>
<comment type="similarity">
    <text evidence="2">Belongs to the AB hydrolase superfamily. Lipase family. Class 3 subfamily.</text>
</comment>
<comment type="catalytic activity">
    <reaction evidence="4">
        <text>a monoacylglycerol + H2O = glycerol + a fatty acid + H(+)</text>
        <dbReference type="Rhea" id="RHEA:15245"/>
        <dbReference type="ChEBI" id="CHEBI:15377"/>
        <dbReference type="ChEBI" id="CHEBI:15378"/>
        <dbReference type="ChEBI" id="CHEBI:17408"/>
        <dbReference type="ChEBI" id="CHEBI:17754"/>
        <dbReference type="ChEBI" id="CHEBI:28868"/>
    </reaction>
</comment>
<comment type="caution">
    <text evidence="7">The sequence shown here is derived from an EMBL/GenBank/DDBJ whole genome shotgun (WGS) entry which is preliminary data.</text>
</comment>
<dbReference type="PANTHER" id="PTHR45856">
    <property type="entry name" value="ALPHA/BETA-HYDROLASES SUPERFAMILY PROTEIN"/>
    <property type="match status" value="1"/>
</dbReference>
<dbReference type="CDD" id="cd00519">
    <property type="entry name" value="Lipase_3"/>
    <property type="match status" value="1"/>
</dbReference>
<dbReference type="Pfam" id="PF01764">
    <property type="entry name" value="Lipase_3"/>
    <property type="match status" value="1"/>
</dbReference>
<feature type="signal peptide" evidence="5">
    <location>
        <begin position="1"/>
        <end position="30"/>
    </location>
</feature>
<name>A0A8H6M3T3_9AGAR</name>
<dbReference type="EMBL" id="JACGCI010000039">
    <property type="protein sequence ID" value="KAF6753545.1"/>
    <property type="molecule type" value="Genomic_DNA"/>
</dbReference>
<evidence type="ECO:0000256" key="5">
    <source>
        <dbReference type="SAM" id="SignalP"/>
    </source>
</evidence>
<feature type="domain" description="Fungal lipase-type" evidence="6">
    <location>
        <begin position="111"/>
        <end position="250"/>
    </location>
</feature>